<keyword evidence="3" id="KW-1185">Reference proteome</keyword>
<dbReference type="Proteomes" id="UP000291343">
    <property type="component" value="Unassembled WGS sequence"/>
</dbReference>
<dbReference type="AlphaFoldDB" id="A0A482X3J0"/>
<sequence>MLLFRQDQSVRDSRAVQSFDERSYVNFARKYCEVRYREVISQKGNKITRIKSGKRGDGEQSNHGESLSAGKNGCTSFLGG</sequence>
<dbReference type="EMBL" id="QKKF02018223">
    <property type="protein sequence ID" value="RZF40475.1"/>
    <property type="molecule type" value="Genomic_DNA"/>
</dbReference>
<name>A0A482X3J0_LAOST</name>
<comment type="caution">
    <text evidence="2">The sequence shown here is derived from an EMBL/GenBank/DDBJ whole genome shotgun (WGS) entry which is preliminary data.</text>
</comment>
<evidence type="ECO:0000313" key="3">
    <source>
        <dbReference type="Proteomes" id="UP000291343"/>
    </source>
</evidence>
<feature type="region of interest" description="Disordered" evidence="1">
    <location>
        <begin position="47"/>
        <end position="80"/>
    </location>
</feature>
<accession>A0A482X3J0</accession>
<evidence type="ECO:0000313" key="2">
    <source>
        <dbReference type="EMBL" id="RZF40475.1"/>
    </source>
</evidence>
<dbReference type="SMR" id="A0A482X3J0"/>
<evidence type="ECO:0000256" key="1">
    <source>
        <dbReference type="SAM" id="MobiDB-lite"/>
    </source>
</evidence>
<gene>
    <name evidence="2" type="ORF">LSTR_LSTR000354</name>
</gene>
<organism evidence="2 3">
    <name type="scientific">Laodelphax striatellus</name>
    <name type="common">Small brown planthopper</name>
    <name type="synonym">Delphax striatella</name>
    <dbReference type="NCBI Taxonomy" id="195883"/>
    <lineage>
        <taxon>Eukaryota</taxon>
        <taxon>Metazoa</taxon>
        <taxon>Ecdysozoa</taxon>
        <taxon>Arthropoda</taxon>
        <taxon>Hexapoda</taxon>
        <taxon>Insecta</taxon>
        <taxon>Pterygota</taxon>
        <taxon>Neoptera</taxon>
        <taxon>Paraneoptera</taxon>
        <taxon>Hemiptera</taxon>
        <taxon>Auchenorrhyncha</taxon>
        <taxon>Fulgoroidea</taxon>
        <taxon>Delphacidae</taxon>
        <taxon>Criomorphinae</taxon>
        <taxon>Laodelphax</taxon>
    </lineage>
</organism>
<dbReference type="InParanoid" id="A0A482X3J0"/>
<proteinExistence type="predicted"/>
<protein>
    <submittedName>
        <fullName evidence="2">Uncharacterized protein</fullName>
    </submittedName>
</protein>
<reference evidence="2 3" key="1">
    <citation type="journal article" date="2017" name="Gigascience">
        <title>Genome sequence of the small brown planthopper, Laodelphax striatellus.</title>
        <authorList>
            <person name="Zhu J."/>
            <person name="Jiang F."/>
            <person name="Wang X."/>
            <person name="Yang P."/>
            <person name="Bao Y."/>
            <person name="Zhao W."/>
            <person name="Wang W."/>
            <person name="Lu H."/>
            <person name="Wang Q."/>
            <person name="Cui N."/>
            <person name="Li J."/>
            <person name="Chen X."/>
            <person name="Luo L."/>
            <person name="Yu J."/>
            <person name="Kang L."/>
            <person name="Cui F."/>
        </authorList>
    </citation>
    <scope>NUCLEOTIDE SEQUENCE [LARGE SCALE GENOMIC DNA]</scope>
    <source>
        <strain evidence="2">Lst14</strain>
    </source>
</reference>